<evidence type="ECO:0000313" key="6">
    <source>
        <dbReference type="EMBL" id="CAB4879049.1"/>
    </source>
</evidence>
<dbReference type="Gene3D" id="3.30.300.30">
    <property type="match status" value="1"/>
</dbReference>
<proteinExistence type="inferred from homology"/>
<dbReference type="InterPro" id="IPR025110">
    <property type="entry name" value="AMP-bd_C"/>
</dbReference>
<dbReference type="AlphaFoldDB" id="A0A6J7A800"/>
<dbReference type="Pfam" id="PF13193">
    <property type="entry name" value="AMP-binding_C"/>
    <property type="match status" value="1"/>
</dbReference>
<evidence type="ECO:0000313" key="7">
    <source>
        <dbReference type="EMBL" id="CAB5016370.1"/>
    </source>
</evidence>
<dbReference type="EMBL" id="CAFABE010000041">
    <property type="protein sequence ID" value="CAB4829046.1"/>
    <property type="molecule type" value="Genomic_DNA"/>
</dbReference>
<dbReference type="GO" id="GO:0006631">
    <property type="term" value="P:fatty acid metabolic process"/>
    <property type="evidence" value="ECO:0007669"/>
    <property type="project" value="TreeGrafter"/>
</dbReference>
<dbReference type="InterPro" id="IPR020845">
    <property type="entry name" value="AMP-binding_CS"/>
</dbReference>
<accession>A0A6J7A800</accession>
<dbReference type="PANTHER" id="PTHR43201:SF5">
    <property type="entry name" value="MEDIUM-CHAIN ACYL-COA LIGASE ACSF2, MITOCHONDRIAL"/>
    <property type="match status" value="1"/>
</dbReference>
<dbReference type="PANTHER" id="PTHR43201">
    <property type="entry name" value="ACYL-COA SYNTHETASE"/>
    <property type="match status" value="1"/>
</dbReference>
<evidence type="ECO:0000256" key="2">
    <source>
        <dbReference type="ARBA" id="ARBA00022598"/>
    </source>
</evidence>
<feature type="domain" description="AMP-dependent synthetase/ligase" evidence="3">
    <location>
        <begin position="40"/>
        <end position="375"/>
    </location>
</feature>
<protein>
    <submittedName>
        <fullName evidence="5">Unannotated protein</fullName>
    </submittedName>
</protein>
<evidence type="ECO:0000313" key="5">
    <source>
        <dbReference type="EMBL" id="CAB4829046.1"/>
    </source>
</evidence>
<dbReference type="InterPro" id="IPR042099">
    <property type="entry name" value="ANL_N_sf"/>
</dbReference>
<comment type="similarity">
    <text evidence="1">Belongs to the ATP-dependent AMP-binding enzyme family.</text>
</comment>
<evidence type="ECO:0000256" key="1">
    <source>
        <dbReference type="ARBA" id="ARBA00006432"/>
    </source>
</evidence>
<evidence type="ECO:0000259" key="4">
    <source>
        <dbReference type="Pfam" id="PF13193"/>
    </source>
</evidence>
<dbReference type="PROSITE" id="PS00455">
    <property type="entry name" value="AMP_BINDING"/>
    <property type="match status" value="1"/>
</dbReference>
<dbReference type="SUPFAM" id="SSF56801">
    <property type="entry name" value="Acetyl-CoA synthetase-like"/>
    <property type="match status" value="1"/>
</dbReference>
<name>A0A6J7A800_9ZZZZ</name>
<organism evidence="5">
    <name type="scientific">freshwater metagenome</name>
    <dbReference type="NCBI Taxonomy" id="449393"/>
    <lineage>
        <taxon>unclassified sequences</taxon>
        <taxon>metagenomes</taxon>
        <taxon>ecological metagenomes</taxon>
    </lineage>
</organism>
<sequence>MALRSTYSAPRRAHYLQPGGPWDVPILDELFRLSPVTAGPAVVDGSRRIDARELEDAVAGLAGSIKKLGIRRGDVVSWQLPNWFEAIVLYRACWRLGATAAPFHHQMGGKEVTAMIESVQPKVLLSTASMPLSEIGNVLKVRGEGSVFEELMHGRAVTTSPSKGTDVAAVIFTSGSTGRPKAVMHSQRGLAYKARSMSHVHGLGQGDAVLMPAPLAHISGLLNAVLVPGAAGMKVVLMERWSVDEGIELMASEAVTYMIGPPLMFDAIMDAPSFSREKVAAMRVISSGMMGVRPTFIERAHREMGAVVKRSYGSTEAPTVSTCRNDDPQERCEETDGRAQGATEIKVVDPSSHRLRKPGVEGEVWIRGPELFTGYIDEQETRDAIHRGWFRSGDLGVLRDGWLVITGRIKDLIIRGGENISATEVEQALEQHPDVTHAVVVGRDHERLGEQVVAFVVTTEPFELSTCQAWFAEIGVARFKTPEFIVLLQEIPLLPAGKPDRSALKALAATLPAS</sequence>
<dbReference type="Pfam" id="PF00501">
    <property type="entry name" value="AMP-binding"/>
    <property type="match status" value="1"/>
</dbReference>
<dbReference type="InterPro" id="IPR000873">
    <property type="entry name" value="AMP-dep_synth/lig_dom"/>
</dbReference>
<dbReference type="GO" id="GO:0031956">
    <property type="term" value="F:medium-chain fatty acid-CoA ligase activity"/>
    <property type="evidence" value="ECO:0007669"/>
    <property type="project" value="TreeGrafter"/>
</dbReference>
<reference evidence="5" key="1">
    <citation type="submission" date="2020-05" db="EMBL/GenBank/DDBJ databases">
        <authorList>
            <person name="Chiriac C."/>
            <person name="Salcher M."/>
            <person name="Ghai R."/>
            <person name="Kavagutti S V."/>
        </authorList>
    </citation>
    <scope>NUCLEOTIDE SEQUENCE</scope>
</reference>
<dbReference type="InterPro" id="IPR045851">
    <property type="entry name" value="AMP-bd_C_sf"/>
</dbReference>
<gene>
    <name evidence="5" type="ORF">UFOPK3164_00984</name>
    <name evidence="6" type="ORF">UFOPK3427_01344</name>
    <name evidence="7" type="ORF">UFOPK4112_00632</name>
</gene>
<feature type="domain" description="AMP-binding enzyme C-terminal" evidence="4">
    <location>
        <begin position="424"/>
        <end position="498"/>
    </location>
</feature>
<dbReference type="EMBL" id="CAFBPM010000004">
    <property type="protein sequence ID" value="CAB5016370.1"/>
    <property type="molecule type" value="Genomic_DNA"/>
</dbReference>
<keyword evidence="2" id="KW-0436">Ligase</keyword>
<evidence type="ECO:0000259" key="3">
    <source>
        <dbReference type="Pfam" id="PF00501"/>
    </source>
</evidence>
<dbReference type="EMBL" id="CAFBLT010000001">
    <property type="protein sequence ID" value="CAB4879049.1"/>
    <property type="molecule type" value="Genomic_DNA"/>
</dbReference>
<dbReference type="Gene3D" id="3.40.50.12780">
    <property type="entry name" value="N-terminal domain of ligase-like"/>
    <property type="match status" value="1"/>
</dbReference>